<dbReference type="AlphaFoldDB" id="A0A402CPE3"/>
<dbReference type="Pfam" id="PF13472">
    <property type="entry name" value="Lipase_GDSL_2"/>
    <property type="match status" value="1"/>
</dbReference>
<protein>
    <submittedName>
        <fullName evidence="1">Uncharacterized protein</fullName>
    </submittedName>
</protein>
<dbReference type="Proteomes" id="UP000287394">
    <property type="component" value="Chromosome"/>
</dbReference>
<proteinExistence type="predicted"/>
<dbReference type="KEGG" id="ccot:CCAX7_51280"/>
<dbReference type="PANTHER" id="PTHR30383">
    <property type="entry name" value="THIOESTERASE 1/PROTEASE 1/LYSOPHOSPHOLIPASE L1"/>
    <property type="match status" value="1"/>
</dbReference>
<dbReference type="EMBL" id="AP025739">
    <property type="protein sequence ID" value="BDI33077.1"/>
    <property type="molecule type" value="Genomic_DNA"/>
</dbReference>
<dbReference type="SUPFAM" id="SSF52266">
    <property type="entry name" value="SGNH hydrolase"/>
    <property type="match status" value="1"/>
</dbReference>
<dbReference type="Gene3D" id="3.40.50.1110">
    <property type="entry name" value="SGNH hydrolase"/>
    <property type="match status" value="1"/>
</dbReference>
<dbReference type="RefSeq" id="WP_119319252.1">
    <property type="nucleotide sequence ID" value="NZ_AP025739.1"/>
</dbReference>
<gene>
    <name evidence="1" type="ORF">CCAX7_51280</name>
</gene>
<name>A0A402CPE3_9BACT</name>
<dbReference type="GO" id="GO:0004622">
    <property type="term" value="F:phosphatidylcholine lysophospholipase activity"/>
    <property type="evidence" value="ECO:0007669"/>
    <property type="project" value="TreeGrafter"/>
</dbReference>
<evidence type="ECO:0000313" key="2">
    <source>
        <dbReference type="Proteomes" id="UP000287394"/>
    </source>
</evidence>
<sequence length="262" mass="28382">MSTHSQRNRNALFALAFAALSSLLWSLRTPSGDSALAAPRIDSGAENSQPFLIQKVAPSDIRYVAVGDSYTCGTGATPRQSWPALLTRHLRAHGIPIGLAANLGVAGWTTRQALEVETPVFRKQSPTFATLMIGVNDTYRATTAEEFRIQLAALIDQMQSALPDKSKILLVTIPDFTVTRSGAEYARQSEAASKIIAFNAIIQDEAARRGLPVVDVYPLSQQMANAPDLTASDGLHPSAKEYALWERLILPAASKMLRDKAH</sequence>
<dbReference type="OrthoDB" id="158267at2"/>
<keyword evidence="2" id="KW-1185">Reference proteome</keyword>
<dbReference type="InterPro" id="IPR036514">
    <property type="entry name" value="SGNH_hydro_sf"/>
</dbReference>
<dbReference type="CDD" id="cd01832">
    <property type="entry name" value="SGNH_hydrolase_like_1"/>
    <property type="match status" value="1"/>
</dbReference>
<dbReference type="PANTHER" id="PTHR30383:SF5">
    <property type="entry name" value="SGNH HYDROLASE-TYPE ESTERASE DOMAIN-CONTAINING PROTEIN"/>
    <property type="match status" value="1"/>
</dbReference>
<reference evidence="1 2" key="1">
    <citation type="journal article" date="2019" name="Int. J. Syst. Evol. Microbiol.">
        <title>Capsulimonas corticalis gen. nov., sp. nov., an aerobic capsulated bacterium, of a novel bacterial order, Capsulimonadales ord. nov., of the class Armatimonadia of the phylum Armatimonadetes.</title>
        <authorList>
            <person name="Li J."/>
            <person name="Kudo C."/>
            <person name="Tonouchi A."/>
        </authorList>
    </citation>
    <scope>NUCLEOTIDE SEQUENCE [LARGE SCALE GENOMIC DNA]</scope>
    <source>
        <strain evidence="1 2">AX-7</strain>
    </source>
</reference>
<dbReference type="InterPro" id="IPR051532">
    <property type="entry name" value="Ester_Hydrolysis_Enzymes"/>
</dbReference>
<evidence type="ECO:0000313" key="1">
    <source>
        <dbReference type="EMBL" id="BDI33077.1"/>
    </source>
</evidence>
<dbReference type="InterPro" id="IPR013830">
    <property type="entry name" value="SGNH_hydro"/>
</dbReference>
<accession>A0A402CPE3</accession>
<organism evidence="1 2">
    <name type="scientific">Capsulimonas corticalis</name>
    <dbReference type="NCBI Taxonomy" id="2219043"/>
    <lineage>
        <taxon>Bacteria</taxon>
        <taxon>Bacillati</taxon>
        <taxon>Armatimonadota</taxon>
        <taxon>Armatimonadia</taxon>
        <taxon>Capsulimonadales</taxon>
        <taxon>Capsulimonadaceae</taxon>
        <taxon>Capsulimonas</taxon>
    </lineage>
</organism>